<reference evidence="2 3" key="1">
    <citation type="submission" date="2023-08" db="EMBL/GenBank/DDBJ databases">
        <title>Black Yeasts Isolated from many extreme environments.</title>
        <authorList>
            <person name="Coleine C."/>
            <person name="Stajich J.E."/>
            <person name="Selbmann L."/>
        </authorList>
    </citation>
    <scope>NUCLEOTIDE SEQUENCE [LARGE SCALE GENOMIC DNA]</scope>
    <source>
        <strain evidence="2 3">CCFEE 536</strain>
    </source>
</reference>
<feature type="region of interest" description="Disordered" evidence="1">
    <location>
        <begin position="1"/>
        <end position="58"/>
    </location>
</feature>
<feature type="compositionally biased region" description="Basic and acidic residues" evidence="1">
    <location>
        <begin position="24"/>
        <end position="36"/>
    </location>
</feature>
<evidence type="ECO:0000313" key="3">
    <source>
        <dbReference type="Proteomes" id="UP001357485"/>
    </source>
</evidence>
<feature type="region of interest" description="Disordered" evidence="1">
    <location>
        <begin position="92"/>
        <end position="116"/>
    </location>
</feature>
<dbReference type="EMBL" id="JAVRRA010002741">
    <property type="protein sequence ID" value="KAK5277274.1"/>
    <property type="molecule type" value="Genomic_DNA"/>
</dbReference>
<feature type="compositionally biased region" description="Basic and acidic residues" evidence="1">
    <location>
        <begin position="95"/>
        <end position="116"/>
    </location>
</feature>
<feature type="compositionally biased region" description="Basic and acidic residues" evidence="1">
    <location>
        <begin position="1"/>
        <end position="17"/>
    </location>
</feature>
<feature type="non-terminal residue" evidence="2">
    <location>
        <position position="116"/>
    </location>
</feature>
<proteinExistence type="predicted"/>
<feature type="compositionally biased region" description="Acidic residues" evidence="1">
    <location>
        <begin position="44"/>
        <end position="58"/>
    </location>
</feature>
<comment type="caution">
    <text evidence="2">The sequence shown here is derived from an EMBL/GenBank/DDBJ whole genome shotgun (WGS) entry which is preliminary data.</text>
</comment>
<organism evidence="2 3">
    <name type="scientific">Cryomyces antarcticus</name>
    <dbReference type="NCBI Taxonomy" id="329879"/>
    <lineage>
        <taxon>Eukaryota</taxon>
        <taxon>Fungi</taxon>
        <taxon>Dikarya</taxon>
        <taxon>Ascomycota</taxon>
        <taxon>Pezizomycotina</taxon>
        <taxon>Dothideomycetes</taxon>
        <taxon>Dothideomycetes incertae sedis</taxon>
        <taxon>Cryomyces</taxon>
    </lineage>
</organism>
<protein>
    <submittedName>
        <fullName evidence="2">DNA repair protein rhp26</fullName>
    </submittedName>
</protein>
<sequence>MTDLLEPRDVPAVETEGRVISPKADAEINDQPRDAVEVSNTDEGTAEAEMEEVQEFDDGADEEARLAQLATGIRDQDDLERDIGRQADQLLLEQANERDNKRLDKTKLDRGRLAAQ</sequence>
<keyword evidence="3" id="KW-1185">Reference proteome</keyword>
<name>A0ABR0M2D9_9PEZI</name>
<evidence type="ECO:0000256" key="1">
    <source>
        <dbReference type="SAM" id="MobiDB-lite"/>
    </source>
</evidence>
<dbReference type="Proteomes" id="UP001357485">
    <property type="component" value="Unassembled WGS sequence"/>
</dbReference>
<evidence type="ECO:0000313" key="2">
    <source>
        <dbReference type="EMBL" id="KAK5277274.1"/>
    </source>
</evidence>
<gene>
    <name evidence="2" type="primary">rhp26_3</name>
    <name evidence="2" type="ORF">LTR16_010002</name>
</gene>
<accession>A0ABR0M2D9</accession>